<keyword evidence="3" id="KW-0812">Transmembrane</keyword>
<reference evidence="5" key="1">
    <citation type="submission" date="2022-11" db="UniProtKB">
        <authorList>
            <consortium name="WormBaseParasite"/>
        </authorList>
    </citation>
    <scope>IDENTIFICATION</scope>
</reference>
<sequence>MGWYGHFSGINRKVQLKYLKPREVKGCSSDSEEQHQSPALMLILKWGGELTTAVELAEIIAVAWARWFRMLWMFTFVPMIALGIFLGGLLALEGELTPILMQMVKSANTDGLLDDDCNARDFQTELKSYLHSALQVIVSVVRGKCTYVESVELYL</sequence>
<feature type="transmembrane region" description="Helical" evidence="3">
    <location>
        <begin position="71"/>
        <end position="92"/>
    </location>
</feature>
<evidence type="ECO:0000256" key="2">
    <source>
        <dbReference type="ARBA" id="ARBA00034629"/>
    </source>
</evidence>
<comment type="catalytic activity">
    <reaction evidence="1">
        <text>5-diphospho-1D-myo-inositol 1,2,3,4,6-pentakisphosphate + ATP + H(+) = 1,5-bis(diphospho)-1D-myo-inositol 2,3,4,6-tetrakisphosphate + ADP</text>
        <dbReference type="Rhea" id="RHEA:10276"/>
        <dbReference type="ChEBI" id="CHEBI:15378"/>
        <dbReference type="ChEBI" id="CHEBI:30616"/>
        <dbReference type="ChEBI" id="CHEBI:58628"/>
        <dbReference type="ChEBI" id="CHEBI:77983"/>
        <dbReference type="ChEBI" id="CHEBI:456216"/>
        <dbReference type="EC" id="2.7.4.24"/>
    </reaction>
    <physiologicalReaction direction="left-to-right" evidence="1">
        <dbReference type="Rhea" id="RHEA:10277"/>
    </physiologicalReaction>
</comment>
<dbReference type="GO" id="GO:0000828">
    <property type="term" value="F:inositol hexakisphosphate kinase activity"/>
    <property type="evidence" value="ECO:0007669"/>
    <property type="project" value="TreeGrafter"/>
</dbReference>
<evidence type="ECO:0000256" key="3">
    <source>
        <dbReference type="SAM" id="Phobius"/>
    </source>
</evidence>
<dbReference type="GO" id="GO:0033857">
    <property type="term" value="F:5-diphosphoinositol pentakisphosphate 1-kinase activity"/>
    <property type="evidence" value="ECO:0007669"/>
    <property type="project" value="TreeGrafter"/>
</dbReference>
<name>A0A914S7L0_PAREQ</name>
<dbReference type="Proteomes" id="UP000887564">
    <property type="component" value="Unplaced"/>
</dbReference>
<dbReference type="PANTHER" id="PTHR12750:SF9">
    <property type="entry name" value="INOSITOL HEXAKISPHOSPHATE AND DIPHOSPHOINOSITOL-PENTAKISPHOSPHATE KINASE"/>
    <property type="match status" value="1"/>
</dbReference>
<dbReference type="GO" id="GO:0005829">
    <property type="term" value="C:cytosol"/>
    <property type="evidence" value="ECO:0007669"/>
    <property type="project" value="TreeGrafter"/>
</dbReference>
<dbReference type="PANTHER" id="PTHR12750">
    <property type="entry name" value="DIPHOSPHOINOSITOL PENTAKISPHOSPHATE KINASE"/>
    <property type="match status" value="1"/>
</dbReference>
<proteinExistence type="predicted"/>
<dbReference type="InterPro" id="IPR037446">
    <property type="entry name" value="His_Pase_VIP1"/>
</dbReference>
<evidence type="ECO:0000256" key="1">
    <source>
        <dbReference type="ARBA" id="ARBA00033696"/>
    </source>
</evidence>
<keyword evidence="4" id="KW-1185">Reference proteome</keyword>
<accession>A0A914S7L0</accession>
<dbReference type="GO" id="GO:0032958">
    <property type="term" value="P:inositol phosphate biosynthetic process"/>
    <property type="evidence" value="ECO:0007669"/>
    <property type="project" value="TreeGrafter"/>
</dbReference>
<evidence type="ECO:0000313" key="5">
    <source>
        <dbReference type="WBParaSite" id="PEQ_0001317901-mRNA-1"/>
    </source>
</evidence>
<dbReference type="GO" id="GO:0006020">
    <property type="term" value="P:inositol metabolic process"/>
    <property type="evidence" value="ECO:0007669"/>
    <property type="project" value="TreeGrafter"/>
</dbReference>
<keyword evidence="3" id="KW-0472">Membrane</keyword>
<organism evidence="4 5">
    <name type="scientific">Parascaris equorum</name>
    <name type="common">Equine roundworm</name>
    <dbReference type="NCBI Taxonomy" id="6256"/>
    <lineage>
        <taxon>Eukaryota</taxon>
        <taxon>Metazoa</taxon>
        <taxon>Ecdysozoa</taxon>
        <taxon>Nematoda</taxon>
        <taxon>Chromadorea</taxon>
        <taxon>Rhabditida</taxon>
        <taxon>Spirurina</taxon>
        <taxon>Ascaridomorpha</taxon>
        <taxon>Ascaridoidea</taxon>
        <taxon>Ascarididae</taxon>
        <taxon>Parascaris</taxon>
    </lineage>
</organism>
<dbReference type="WBParaSite" id="PEQ_0001317901-mRNA-1">
    <property type="protein sequence ID" value="PEQ_0001317901-mRNA-1"/>
    <property type="gene ID" value="PEQ_0001317901"/>
</dbReference>
<keyword evidence="3" id="KW-1133">Transmembrane helix</keyword>
<protein>
    <submittedName>
        <fullName evidence="5">Bestrophin homolog</fullName>
    </submittedName>
</protein>
<dbReference type="AlphaFoldDB" id="A0A914S7L0"/>
<comment type="catalytic activity">
    <reaction evidence="2">
        <text>1D-myo-inositol hexakisphosphate + ATP = 1-diphospho-1D-myo-inositol 2,3,4,5,6-pentakisphosphate + ADP</text>
        <dbReference type="Rhea" id="RHEA:37459"/>
        <dbReference type="ChEBI" id="CHEBI:30616"/>
        <dbReference type="ChEBI" id="CHEBI:58130"/>
        <dbReference type="ChEBI" id="CHEBI:74946"/>
        <dbReference type="ChEBI" id="CHEBI:456216"/>
        <dbReference type="EC" id="2.7.4.24"/>
    </reaction>
    <physiologicalReaction direction="left-to-right" evidence="2">
        <dbReference type="Rhea" id="RHEA:37460"/>
    </physiologicalReaction>
</comment>
<evidence type="ECO:0000313" key="4">
    <source>
        <dbReference type="Proteomes" id="UP000887564"/>
    </source>
</evidence>